<sequence length="194" mass="21921">MTQINHSIVVKKQCAYKDSTGTRCKNTCTLTHPYCEKHTESELGFKVAQSTVPFAGLGLFTLKKIKKGSVALLYEGEKLTVEQYNKRYDKEGHGEYGMTLGKKHVIDARKTSSGLGRFVCDFTGSDKKANVEYLDNEGVIEIVAKKKIKPGEELLVDYGDEMRTAMGFQPEKKKKDKKKKSDKSEKKDKKKKKK</sequence>
<dbReference type="RefSeq" id="WP_011584921.1">
    <property type="nucleotide sequence ID" value="NC_008255.1"/>
</dbReference>
<proteinExistence type="predicted"/>
<dbReference type="Pfam" id="PF00856">
    <property type="entry name" value="SET"/>
    <property type="match status" value="1"/>
</dbReference>
<dbReference type="GO" id="GO:0006357">
    <property type="term" value="P:regulation of transcription by RNA polymerase II"/>
    <property type="evidence" value="ECO:0007669"/>
    <property type="project" value="TreeGrafter"/>
</dbReference>
<dbReference type="KEGG" id="chu:CHU_1535"/>
<dbReference type="Gene3D" id="2.170.270.10">
    <property type="entry name" value="SET domain"/>
    <property type="match status" value="1"/>
</dbReference>
<reference evidence="3 4" key="1">
    <citation type="journal article" date="2007" name="Appl. Environ. Microbiol.">
        <title>Genome sequence of the cellulolytic gliding bacterium Cytophaga hutchinsonii.</title>
        <authorList>
            <person name="Xie G."/>
            <person name="Bruce D.C."/>
            <person name="Challacombe J.F."/>
            <person name="Chertkov O."/>
            <person name="Detter J.C."/>
            <person name="Gilna P."/>
            <person name="Han C.S."/>
            <person name="Lucas S."/>
            <person name="Misra M."/>
            <person name="Myers G.L."/>
            <person name="Richardson P."/>
            <person name="Tapia R."/>
            <person name="Thayer N."/>
            <person name="Thompson L.S."/>
            <person name="Brettin T.S."/>
            <person name="Henrissat B."/>
            <person name="Wilson D.B."/>
            <person name="McBride M.J."/>
        </authorList>
    </citation>
    <scope>NUCLEOTIDE SEQUENCE [LARGE SCALE GENOMIC DNA]</scope>
    <source>
        <strain evidence="4">ATCC 33406 / DSM 1761 / CIP 103989 / NBRC 15051 / NCIMB 9469 / D465</strain>
    </source>
</reference>
<dbReference type="GO" id="GO:0042799">
    <property type="term" value="F:histone H4K20 methyltransferase activity"/>
    <property type="evidence" value="ECO:0007669"/>
    <property type="project" value="TreeGrafter"/>
</dbReference>
<dbReference type="EMBL" id="CP000383">
    <property type="protein sequence ID" value="ABG58806.1"/>
    <property type="molecule type" value="Genomic_DNA"/>
</dbReference>
<evidence type="ECO:0000259" key="2">
    <source>
        <dbReference type="PROSITE" id="PS50280"/>
    </source>
</evidence>
<feature type="domain" description="SET" evidence="2">
    <location>
        <begin position="43"/>
        <end position="159"/>
    </location>
</feature>
<feature type="region of interest" description="Disordered" evidence="1">
    <location>
        <begin position="166"/>
        <end position="194"/>
    </location>
</feature>
<dbReference type="SMART" id="SM00317">
    <property type="entry name" value="SET"/>
    <property type="match status" value="1"/>
</dbReference>
<keyword evidence="4" id="KW-1185">Reference proteome</keyword>
<accession>A0A6N4SR80</accession>
<organism evidence="3 4">
    <name type="scientific">Cytophaga hutchinsonii (strain ATCC 33406 / DSM 1761 / CIP 103989 / NBRC 15051 / NCIMB 9469 / D465)</name>
    <dbReference type="NCBI Taxonomy" id="269798"/>
    <lineage>
        <taxon>Bacteria</taxon>
        <taxon>Pseudomonadati</taxon>
        <taxon>Bacteroidota</taxon>
        <taxon>Cytophagia</taxon>
        <taxon>Cytophagales</taxon>
        <taxon>Cytophagaceae</taxon>
        <taxon>Cytophaga</taxon>
    </lineage>
</organism>
<dbReference type="GO" id="GO:0005700">
    <property type="term" value="C:polytene chromosome"/>
    <property type="evidence" value="ECO:0007669"/>
    <property type="project" value="TreeGrafter"/>
</dbReference>
<gene>
    <name evidence="3" type="ordered locus">CHU_1535</name>
</gene>
<evidence type="ECO:0000313" key="3">
    <source>
        <dbReference type="EMBL" id="ABG58806.1"/>
    </source>
</evidence>
<evidence type="ECO:0000313" key="4">
    <source>
        <dbReference type="Proteomes" id="UP000001822"/>
    </source>
</evidence>
<dbReference type="PROSITE" id="PS50280">
    <property type="entry name" value="SET"/>
    <property type="match status" value="1"/>
</dbReference>
<dbReference type="AlphaFoldDB" id="A0A6N4SR80"/>
<dbReference type="InterPro" id="IPR001214">
    <property type="entry name" value="SET_dom"/>
</dbReference>
<dbReference type="OrthoDB" id="947125at2"/>
<dbReference type="InterPro" id="IPR046341">
    <property type="entry name" value="SET_dom_sf"/>
</dbReference>
<dbReference type="Proteomes" id="UP000001822">
    <property type="component" value="Chromosome"/>
</dbReference>
<name>A0A6N4SR80_CYTH3</name>
<dbReference type="InterPro" id="IPR051760">
    <property type="entry name" value="KMT5A"/>
</dbReference>
<evidence type="ECO:0000256" key="1">
    <source>
        <dbReference type="SAM" id="MobiDB-lite"/>
    </source>
</evidence>
<protein>
    <recommendedName>
        <fullName evidence="2">SET domain-containing protein</fullName>
    </recommendedName>
</protein>
<dbReference type="PANTHER" id="PTHR46167">
    <property type="entry name" value="N-LYSINE METHYLTRANSFERASE KMT5A"/>
    <property type="match status" value="1"/>
</dbReference>
<dbReference type="SUPFAM" id="SSF82199">
    <property type="entry name" value="SET domain"/>
    <property type="match status" value="1"/>
</dbReference>
<feature type="compositionally biased region" description="Basic residues" evidence="1">
    <location>
        <begin position="172"/>
        <end position="181"/>
    </location>
</feature>
<dbReference type="PANTHER" id="PTHR46167:SF1">
    <property type="entry name" value="N-LYSINE METHYLTRANSFERASE KMT5A"/>
    <property type="match status" value="1"/>
</dbReference>